<sequence>MPSPKSTKPEHRESPDVGLLPLSSYNFTVSYFLGIDGGATKTHIVLSNGTGRPVVEGQSGPSNYHIVGVDQAAANLSAAISQALTDSAVVPHGVKAACAGLAGFDGASDKKNVQEILTSALQASGVHCSWRSLNDSVVAWAGAFHGSPGALIASGSGAVAFAVGETGRSARADGLGHWLGDAGSGYDIGRRGLRAALAALDERGPATLLAEKFRATAGGSQREWIGWIAALDSSISHAHDQLCSFAPSVMEAAACGDTVAGSILKEAGEDLAGTAASVLRKVGLLTDSKVATAGSVLEQPSCLHQAFRAALNAHLPGCQIVPARAGPAWGAALLARNPDLVPQDALQAHG</sequence>
<dbReference type="InterPro" id="IPR052519">
    <property type="entry name" value="Euk-type_GlcNAc_Kinase"/>
</dbReference>
<evidence type="ECO:0000259" key="1">
    <source>
        <dbReference type="Pfam" id="PF01869"/>
    </source>
</evidence>
<dbReference type="InterPro" id="IPR002731">
    <property type="entry name" value="ATPase_BadF"/>
</dbReference>
<feature type="domain" description="ATPase BadF/BadG/BcrA/BcrD type" evidence="1">
    <location>
        <begin position="33"/>
        <end position="335"/>
    </location>
</feature>
<protein>
    <recommendedName>
        <fullName evidence="1">ATPase BadF/BadG/BcrA/BcrD type domain-containing protein</fullName>
    </recommendedName>
</protein>
<comment type="caution">
    <text evidence="2">The sequence shown here is derived from an EMBL/GenBank/DDBJ whole genome shotgun (WGS) entry which is preliminary data.</text>
</comment>
<dbReference type="PANTHER" id="PTHR43190">
    <property type="entry name" value="N-ACETYL-D-GLUCOSAMINE KINASE"/>
    <property type="match status" value="1"/>
</dbReference>
<dbReference type="Pfam" id="PF01869">
    <property type="entry name" value="BcrAD_BadFG"/>
    <property type="match status" value="1"/>
</dbReference>
<dbReference type="Gene3D" id="3.30.420.40">
    <property type="match status" value="2"/>
</dbReference>
<organism evidence="2">
    <name type="scientific">Caldilineaceae bacterium SB0664_bin_27</name>
    <dbReference type="NCBI Taxonomy" id="2605260"/>
    <lineage>
        <taxon>Bacteria</taxon>
        <taxon>Bacillati</taxon>
        <taxon>Chloroflexota</taxon>
        <taxon>Caldilineae</taxon>
        <taxon>Caldilineales</taxon>
        <taxon>Caldilineaceae</taxon>
    </lineage>
</organism>
<dbReference type="AlphaFoldDB" id="A0A6B0YW19"/>
<dbReference type="InterPro" id="IPR043129">
    <property type="entry name" value="ATPase_NBD"/>
</dbReference>
<dbReference type="CDD" id="cd24007">
    <property type="entry name" value="ASKHA_NBD_eukNAGK-like"/>
    <property type="match status" value="1"/>
</dbReference>
<evidence type="ECO:0000313" key="2">
    <source>
        <dbReference type="EMBL" id="MXY95266.1"/>
    </source>
</evidence>
<reference evidence="2" key="1">
    <citation type="submission" date="2019-09" db="EMBL/GenBank/DDBJ databases">
        <title>Characterisation of the sponge microbiome using genome-centric metagenomics.</title>
        <authorList>
            <person name="Engelberts J.P."/>
            <person name="Robbins S.J."/>
            <person name="De Goeij J.M."/>
            <person name="Aranda M."/>
            <person name="Bell S.C."/>
            <person name="Webster N.S."/>
        </authorList>
    </citation>
    <scope>NUCLEOTIDE SEQUENCE</scope>
    <source>
        <strain evidence="2">SB0664_bin_27</strain>
    </source>
</reference>
<dbReference type="SUPFAM" id="SSF53067">
    <property type="entry name" value="Actin-like ATPase domain"/>
    <property type="match status" value="2"/>
</dbReference>
<proteinExistence type="predicted"/>
<accession>A0A6B0YW19</accession>
<dbReference type="EMBL" id="VXRG01000142">
    <property type="protein sequence ID" value="MXY95266.1"/>
    <property type="molecule type" value="Genomic_DNA"/>
</dbReference>
<dbReference type="PANTHER" id="PTHR43190:SF3">
    <property type="entry name" value="N-ACETYL-D-GLUCOSAMINE KINASE"/>
    <property type="match status" value="1"/>
</dbReference>
<name>A0A6B0YW19_9CHLR</name>
<gene>
    <name evidence="2" type="ORF">F4Y42_17630</name>
</gene>